<protein>
    <submittedName>
        <fullName evidence="1">Uncharacterized protein</fullName>
    </submittedName>
</protein>
<gene>
    <name evidence="1" type="ORF">MLD38_021437</name>
</gene>
<proteinExistence type="predicted"/>
<name>A0ACB9QIY8_9MYRT</name>
<sequence>MQPSSSSPSSTIAVGNLLRSKDIGVGCGAYDLGELDQALFVYLDGQELSSSTTSLQQDHKQIQPGMRTPPTLNIFPSQPLQVNPSIKVSSGGLVSPGMSGSKRPSESMTLMELANQRISNNHISIDNSNVASAPPAEPAKTIKREGNRKGPSRISEHDRPRTPDPKTLRRLAQNREAARKSRLRKKAYIQQLESSRIKLTQLEHELHRARSQGVIIGGGQVVSNEQGLPVGISNISADAAVFDMEYARWLEEHHRLMCELRAAIQENLPDNELQMFIENGLAHYDELMNLKGMIAKTDVFHLVSGMWITPFERCVMWLGGFRPSGLIKVILNHIEPLTEQQILGICGLQQSTQEAEEALSQGFETLNQSLSDAISSDSLSYPTNMANFMGQMATAMDKLSTLEGLIRQADGLRHQTIHRLHKILMTYQSARCLLAIAEYFHRLRALSSLWLSRPRQD</sequence>
<evidence type="ECO:0000313" key="1">
    <source>
        <dbReference type="EMBL" id="KAI4365452.1"/>
    </source>
</evidence>
<comment type="caution">
    <text evidence="1">The sequence shown here is derived from an EMBL/GenBank/DDBJ whole genome shotgun (WGS) entry which is preliminary data.</text>
</comment>
<dbReference type="Proteomes" id="UP001057402">
    <property type="component" value="Chromosome 6"/>
</dbReference>
<keyword evidence="2" id="KW-1185">Reference proteome</keyword>
<evidence type="ECO:0000313" key="2">
    <source>
        <dbReference type="Proteomes" id="UP001057402"/>
    </source>
</evidence>
<reference evidence="2" key="1">
    <citation type="journal article" date="2023" name="Front. Plant Sci.">
        <title>Chromosomal-level genome assembly of Melastoma candidum provides insights into trichome evolution.</title>
        <authorList>
            <person name="Zhong Y."/>
            <person name="Wu W."/>
            <person name="Sun C."/>
            <person name="Zou P."/>
            <person name="Liu Y."/>
            <person name="Dai S."/>
            <person name="Zhou R."/>
        </authorList>
    </citation>
    <scope>NUCLEOTIDE SEQUENCE [LARGE SCALE GENOMIC DNA]</scope>
</reference>
<dbReference type="EMBL" id="CM042885">
    <property type="protein sequence ID" value="KAI4365452.1"/>
    <property type="molecule type" value="Genomic_DNA"/>
</dbReference>
<organism evidence="1 2">
    <name type="scientific">Melastoma candidum</name>
    <dbReference type="NCBI Taxonomy" id="119954"/>
    <lineage>
        <taxon>Eukaryota</taxon>
        <taxon>Viridiplantae</taxon>
        <taxon>Streptophyta</taxon>
        <taxon>Embryophyta</taxon>
        <taxon>Tracheophyta</taxon>
        <taxon>Spermatophyta</taxon>
        <taxon>Magnoliopsida</taxon>
        <taxon>eudicotyledons</taxon>
        <taxon>Gunneridae</taxon>
        <taxon>Pentapetalae</taxon>
        <taxon>rosids</taxon>
        <taxon>malvids</taxon>
        <taxon>Myrtales</taxon>
        <taxon>Melastomataceae</taxon>
        <taxon>Melastomatoideae</taxon>
        <taxon>Melastomateae</taxon>
        <taxon>Melastoma</taxon>
    </lineage>
</organism>
<accession>A0ACB9QIY8</accession>